<feature type="transmembrane region" description="Helical" evidence="1">
    <location>
        <begin position="670"/>
        <end position="690"/>
    </location>
</feature>
<feature type="transmembrane region" description="Helical" evidence="1">
    <location>
        <begin position="111"/>
        <end position="135"/>
    </location>
</feature>
<feature type="transmembrane region" description="Helical" evidence="1">
    <location>
        <begin position="571"/>
        <end position="587"/>
    </location>
</feature>
<sequence>MSRPGCESHHCGMDHASGPPRGCPACGCLVSDPAATRCGFVYCRAPLDGPAAEELGVLRAESLALDAEEHTLRGRLAEIGARRGELWARRSVLLGAAAQGPELGRRSARDLLLVVGAGLTGLAALVFTVVSWGVLGPGGRAAVLTALAAVALALPWPLARRGMGATAESAAGIGLLLTLLECYAVRQAAPGMDPGWFHAVSALVITVLWSAYARWAPVRLPGAAAVVSAQFPLPLTVAALDGGPLAQTAAFLGNALLGALLLLRAVPVRVRRASIASACVSFAVVLGILLVHGFYATNGELKATLSLIPFLIAAVVLASFWASRVHELFALAGALSFVLTLALPLANLSFRDHFPTAFALAALPPLVVAALRTPPFPDGLRRAFGIASRFGENSYRAIAWIFLTAVGVLAVVDVLPVLLSRHETASGWTPGLLAAVAAGFALERLPAPAVAAGAAAASALPSAAGFGTVATALWFAALFLALLVPAALRRAAGPGEGLAALVAAWTAAEHAGPDLALPVAAGTLLALIAASARARTPLIRVLTGAGAALWAGVTAYYAFETVNWDVPVEALTLPVAVGALLVGHVWRASLPSSWTTYGPGVILALLPTLILLAEDSGPTRPLLLGAGSLAILLAGVRLRLQAPAVMGAVVLVLDAADTAAPYAVRVWEAVPQWLPLGAAGLLLLVLGATYERHLARARSLRASLTAMR</sequence>
<keyword evidence="1" id="KW-1133">Transmembrane helix</keyword>
<comment type="caution">
    <text evidence="2">The sequence shown here is derived from an EMBL/GenBank/DDBJ whole genome shotgun (WGS) entry which is preliminary data.</text>
</comment>
<feature type="transmembrane region" description="Helical" evidence="1">
    <location>
        <begin position="328"/>
        <end position="350"/>
    </location>
</feature>
<feature type="transmembrane region" description="Helical" evidence="1">
    <location>
        <begin position="245"/>
        <end position="263"/>
    </location>
</feature>
<keyword evidence="1" id="KW-0472">Membrane</keyword>
<feature type="transmembrane region" description="Helical" evidence="1">
    <location>
        <begin position="356"/>
        <end position="376"/>
    </location>
</feature>
<feature type="transmembrane region" description="Helical" evidence="1">
    <location>
        <begin position="141"/>
        <end position="158"/>
    </location>
</feature>
<feature type="transmembrane region" description="Helical" evidence="1">
    <location>
        <begin position="397"/>
        <end position="419"/>
    </location>
</feature>
<feature type="transmembrane region" description="Helical" evidence="1">
    <location>
        <begin position="594"/>
        <end position="613"/>
    </location>
</feature>
<proteinExistence type="predicted"/>
<feature type="transmembrane region" description="Helical" evidence="1">
    <location>
        <begin position="275"/>
        <end position="295"/>
    </location>
</feature>
<name>A0A3N1DA87_9ACTN</name>
<protein>
    <submittedName>
        <fullName evidence="2">Uncharacterized protein</fullName>
    </submittedName>
</protein>
<dbReference type="AlphaFoldDB" id="A0A3N1DA87"/>
<evidence type="ECO:0000256" key="1">
    <source>
        <dbReference type="SAM" id="Phobius"/>
    </source>
</evidence>
<dbReference type="NCBIfam" id="NF047321">
    <property type="entry name" value="SCO7613_CTERM"/>
    <property type="match status" value="1"/>
</dbReference>
<evidence type="ECO:0000313" key="3">
    <source>
        <dbReference type="Proteomes" id="UP000272400"/>
    </source>
</evidence>
<dbReference type="EMBL" id="RJKE01000001">
    <property type="protein sequence ID" value="ROO90442.1"/>
    <property type="molecule type" value="Genomic_DNA"/>
</dbReference>
<keyword evidence="1" id="KW-0812">Transmembrane</keyword>
<feature type="transmembrane region" description="Helical" evidence="1">
    <location>
        <begin position="463"/>
        <end position="488"/>
    </location>
</feature>
<evidence type="ECO:0000313" key="2">
    <source>
        <dbReference type="EMBL" id="ROO90442.1"/>
    </source>
</evidence>
<feature type="transmembrane region" description="Helical" evidence="1">
    <location>
        <begin position="539"/>
        <end position="559"/>
    </location>
</feature>
<dbReference type="Proteomes" id="UP000272400">
    <property type="component" value="Unassembled WGS sequence"/>
</dbReference>
<dbReference type="InterPro" id="IPR058062">
    <property type="entry name" value="SCO7613_C"/>
</dbReference>
<feature type="transmembrane region" description="Helical" evidence="1">
    <location>
        <begin position="195"/>
        <end position="213"/>
    </location>
</feature>
<keyword evidence="3" id="KW-1185">Reference proteome</keyword>
<gene>
    <name evidence="2" type="ORF">EDD29_8169</name>
</gene>
<reference evidence="2 3" key="1">
    <citation type="submission" date="2018-11" db="EMBL/GenBank/DDBJ databases">
        <title>Sequencing the genomes of 1000 actinobacteria strains.</title>
        <authorList>
            <person name="Klenk H.-P."/>
        </authorList>
    </citation>
    <scope>NUCLEOTIDE SEQUENCE [LARGE SCALE GENOMIC DNA]</scope>
    <source>
        <strain evidence="2 3">DSM 44254</strain>
    </source>
</reference>
<accession>A0A3N1DA87</accession>
<feature type="transmembrane region" description="Helical" evidence="1">
    <location>
        <begin position="301"/>
        <end position="321"/>
    </location>
</feature>
<organism evidence="2 3">
    <name type="scientific">Actinocorallia herbida</name>
    <dbReference type="NCBI Taxonomy" id="58109"/>
    <lineage>
        <taxon>Bacteria</taxon>
        <taxon>Bacillati</taxon>
        <taxon>Actinomycetota</taxon>
        <taxon>Actinomycetes</taxon>
        <taxon>Streptosporangiales</taxon>
        <taxon>Thermomonosporaceae</taxon>
        <taxon>Actinocorallia</taxon>
    </lineage>
</organism>